<reference evidence="1 2" key="1">
    <citation type="submission" date="2024-11" db="EMBL/GenBank/DDBJ databases">
        <authorList>
            <person name="Heng Y.C."/>
            <person name="Lim A.C.H."/>
            <person name="Lee J.K.Y."/>
            <person name="Kittelmann S."/>
        </authorList>
    </citation>
    <scope>NUCLEOTIDE SEQUENCE [LARGE SCALE GENOMIC DNA]</scope>
    <source>
        <strain evidence="1 2">WILCCON 0112</strain>
    </source>
</reference>
<proteinExistence type="predicted"/>
<gene>
    <name evidence="1" type="ORF">ACJDTP_02650</name>
</gene>
<evidence type="ECO:0000313" key="2">
    <source>
        <dbReference type="Proteomes" id="UP001623600"/>
    </source>
</evidence>
<dbReference type="EMBL" id="JBJIAB010000002">
    <property type="protein sequence ID" value="MFL0163966.1"/>
    <property type="molecule type" value="Genomic_DNA"/>
</dbReference>
<dbReference type="RefSeq" id="WP_406760422.1">
    <property type="nucleotide sequence ID" value="NZ_JBJIAB010000002.1"/>
</dbReference>
<organism evidence="1 2">
    <name type="scientific">Candidatus Clostridium helianthi</name>
    <dbReference type="NCBI Taxonomy" id="3381660"/>
    <lineage>
        <taxon>Bacteria</taxon>
        <taxon>Bacillati</taxon>
        <taxon>Bacillota</taxon>
        <taxon>Clostridia</taxon>
        <taxon>Eubacteriales</taxon>
        <taxon>Clostridiaceae</taxon>
        <taxon>Clostridium</taxon>
    </lineage>
</organism>
<name>A0ABW8RZF8_9CLOT</name>
<protein>
    <submittedName>
        <fullName evidence="1">Uncharacterized protein</fullName>
    </submittedName>
</protein>
<accession>A0ABW8RZF8</accession>
<evidence type="ECO:0000313" key="1">
    <source>
        <dbReference type="EMBL" id="MFL0163966.1"/>
    </source>
</evidence>
<comment type="caution">
    <text evidence="1">The sequence shown here is derived from an EMBL/GenBank/DDBJ whole genome shotgun (WGS) entry which is preliminary data.</text>
</comment>
<sequence>MNIEKFVENLNKLSKVKVHEIGTLKNSIYTKKEQIKEKKSEILDELEEMGFNFSKYEEKEVIKALNLPNINRNTLEERITTTGKHIYILINELKTLNRNLQGFENFERNIDKEGYIHPKFSINVNGLVSVAEPGLARLEENFITSILGYSTHQKFSTFDKLYDFIKTYRPSLGVRENNQNSFIVVGMTLYCDFKRVEEWDIVKAYEEKIEEFYNYRYGLNGSKALDEIRVNRARAKFVTGETYEIFKEIYTELYPILENTKTAIKNKLLTEPWFGSLPKNYFPDKVDEMDLMPFGASTNQELEEEHLEGLKIRMNEFNNLYNQYMELKSTVEKGEDITGITKEKEVLSQIRANLRRRARSQKHDEGLSGAELEEATEIKLDEMMKKYEIKAEVKAEKKQEQLTSFEPTSMKIFNMAKNREIMRGYGWSEDVIEKNIAEIQAVEDKINANFNSPTFKVCGSQNSDVVFDFICAGRGKIIATRMLIDRDENSKDIKYDIWFSLNKVRQTLKVIAPQGSAHRVLNVVYPDGEVKTYTASNKQNNIRQITIAILNTLA</sequence>
<keyword evidence="2" id="KW-1185">Reference proteome</keyword>
<dbReference type="Proteomes" id="UP001623600">
    <property type="component" value="Unassembled WGS sequence"/>
</dbReference>